<dbReference type="Proteomes" id="UP000599312">
    <property type="component" value="Unassembled WGS sequence"/>
</dbReference>
<accession>A0A931BPW3</accession>
<name>A0A931BPW3_9HYPH</name>
<feature type="compositionally biased region" description="Low complexity" evidence="1">
    <location>
        <begin position="144"/>
        <end position="158"/>
    </location>
</feature>
<reference evidence="2" key="1">
    <citation type="submission" date="2020-11" db="EMBL/GenBank/DDBJ databases">
        <authorList>
            <person name="Kim M.K."/>
        </authorList>
    </citation>
    <scope>NUCLEOTIDE SEQUENCE</scope>
    <source>
        <strain evidence="2">BT350</strain>
    </source>
</reference>
<feature type="region of interest" description="Disordered" evidence="1">
    <location>
        <begin position="122"/>
        <end position="164"/>
    </location>
</feature>
<evidence type="ECO:0000313" key="2">
    <source>
        <dbReference type="EMBL" id="MBF9232574.1"/>
    </source>
</evidence>
<organism evidence="2 3">
    <name type="scientific">Microvirga alba</name>
    <dbReference type="NCBI Taxonomy" id="2791025"/>
    <lineage>
        <taxon>Bacteria</taxon>
        <taxon>Pseudomonadati</taxon>
        <taxon>Pseudomonadota</taxon>
        <taxon>Alphaproteobacteria</taxon>
        <taxon>Hyphomicrobiales</taxon>
        <taxon>Methylobacteriaceae</taxon>
        <taxon>Microvirga</taxon>
    </lineage>
</organism>
<feature type="compositionally biased region" description="Low complexity" evidence="1">
    <location>
        <begin position="45"/>
        <end position="55"/>
    </location>
</feature>
<proteinExistence type="predicted"/>
<feature type="region of interest" description="Disordered" evidence="1">
    <location>
        <begin position="6"/>
        <end position="25"/>
    </location>
</feature>
<gene>
    <name evidence="2" type="ORF">I2H38_04200</name>
</gene>
<dbReference type="EMBL" id="JADQDO010000001">
    <property type="protein sequence ID" value="MBF9232574.1"/>
    <property type="molecule type" value="Genomic_DNA"/>
</dbReference>
<feature type="region of interest" description="Disordered" evidence="1">
    <location>
        <begin position="45"/>
        <end position="64"/>
    </location>
</feature>
<keyword evidence="3" id="KW-1185">Reference proteome</keyword>
<evidence type="ECO:0000256" key="1">
    <source>
        <dbReference type="SAM" id="MobiDB-lite"/>
    </source>
</evidence>
<dbReference type="RefSeq" id="WP_196270521.1">
    <property type="nucleotide sequence ID" value="NZ_JADQDO010000001.1"/>
</dbReference>
<comment type="caution">
    <text evidence="2">The sequence shown here is derived from an EMBL/GenBank/DDBJ whole genome shotgun (WGS) entry which is preliminary data.</text>
</comment>
<sequence length="333" mass="36240">MAELLAKIGGTWHPERTRPTQGSVGNRHREVARLILASVERSQAASEMSAGAGSATNGPVDGQALKDAEGNQLHVGATVTYRPPGDKRTLTCRVERMEQGRAYIVPDDREIGWVSTHTLVPLKKPRDKATQPRPVPSGLPNESLDAPPSAPADATALPAPDPQLPIPQLKVGDAPARVVHYFNSVGDWIAYSRYQGDRYLFDKRGNWIGSFPWDDTEIVDPSGQYLGVVMDGNRIYEKIKRDPKKKREAGFVVHPGSGGYAGYPGFAAHTLPPFGFRDIDLTKISTVKRFWLKSDGGADTPNKPSIFTVWMSKIGLGGVAGRIEGMIGLNKRP</sequence>
<protein>
    <submittedName>
        <fullName evidence="2">Uncharacterized protein</fullName>
    </submittedName>
</protein>
<dbReference type="AlphaFoldDB" id="A0A931BPW3"/>
<evidence type="ECO:0000313" key="3">
    <source>
        <dbReference type="Proteomes" id="UP000599312"/>
    </source>
</evidence>